<organism evidence="2 3">
    <name type="scientific">Portunus trituberculatus</name>
    <name type="common">Swimming crab</name>
    <name type="synonym">Neptunus trituberculatus</name>
    <dbReference type="NCBI Taxonomy" id="210409"/>
    <lineage>
        <taxon>Eukaryota</taxon>
        <taxon>Metazoa</taxon>
        <taxon>Ecdysozoa</taxon>
        <taxon>Arthropoda</taxon>
        <taxon>Crustacea</taxon>
        <taxon>Multicrustacea</taxon>
        <taxon>Malacostraca</taxon>
        <taxon>Eumalacostraca</taxon>
        <taxon>Eucarida</taxon>
        <taxon>Decapoda</taxon>
        <taxon>Pleocyemata</taxon>
        <taxon>Brachyura</taxon>
        <taxon>Eubrachyura</taxon>
        <taxon>Portunoidea</taxon>
        <taxon>Portunidae</taxon>
        <taxon>Portuninae</taxon>
        <taxon>Portunus</taxon>
    </lineage>
</organism>
<evidence type="ECO:0000313" key="2">
    <source>
        <dbReference type="EMBL" id="MPC35610.1"/>
    </source>
</evidence>
<dbReference type="AlphaFoldDB" id="A0A5B7EM19"/>
<gene>
    <name evidence="2" type="ORF">E2C01_029035</name>
</gene>
<keyword evidence="3" id="KW-1185">Reference proteome</keyword>
<evidence type="ECO:0000313" key="3">
    <source>
        <dbReference type="Proteomes" id="UP000324222"/>
    </source>
</evidence>
<accession>A0A5B7EM19</accession>
<name>A0A5B7EM19_PORTR</name>
<evidence type="ECO:0000256" key="1">
    <source>
        <dbReference type="SAM" id="MobiDB-lite"/>
    </source>
</evidence>
<comment type="caution">
    <text evidence="2">The sequence shown here is derived from an EMBL/GenBank/DDBJ whole genome shotgun (WGS) entry which is preliminary data.</text>
</comment>
<reference evidence="2 3" key="1">
    <citation type="submission" date="2019-05" db="EMBL/GenBank/DDBJ databases">
        <title>Another draft genome of Portunus trituberculatus and its Hox gene families provides insights of decapod evolution.</title>
        <authorList>
            <person name="Jeong J.-H."/>
            <person name="Song I."/>
            <person name="Kim S."/>
            <person name="Choi T."/>
            <person name="Kim D."/>
            <person name="Ryu S."/>
            <person name="Kim W."/>
        </authorList>
    </citation>
    <scope>NUCLEOTIDE SEQUENCE [LARGE SCALE GENOMIC DNA]</scope>
    <source>
        <tissue evidence="2">Muscle</tissue>
    </source>
</reference>
<sequence length="67" mass="7393">MGHDNPHRVDKPAPGEAAPQQSPSACSTALLPRMRRQAAGRDVSGQVLQPRSLLRVLNCYRQLLVYL</sequence>
<dbReference type="Proteomes" id="UP000324222">
    <property type="component" value="Unassembled WGS sequence"/>
</dbReference>
<protein>
    <submittedName>
        <fullName evidence="2">Uncharacterized protein</fullName>
    </submittedName>
</protein>
<proteinExistence type="predicted"/>
<feature type="region of interest" description="Disordered" evidence="1">
    <location>
        <begin position="1"/>
        <end position="24"/>
    </location>
</feature>
<dbReference type="EMBL" id="VSRR010003312">
    <property type="protein sequence ID" value="MPC35610.1"/>
    <property type="molecule type" value="Genomic_DNA"/>
</dbReference>
<feature type="compositionally biased region" description="Basic and acidic residues" evidence="1">
    <location>
        <begin position="1"/>
        <end position="13"/>
    </location>
</feature>